<dbReference type="Gene3D" id="1.10.260.40">
    <property type="entry name" value="lambda repressor-like DNA-binding domains"/>
    <property type="match status" value="1"/>
</dbReference>
<dbReference type="CDD" id="cd00093">
    <property type="entry name" value="HTH_XRE"/>
    <property type="match status" value="1"/>
</dbReference>
<name>A0A1G7UW11_9PROT</name>
<feature type="compositionally biased region" description="Basic and acidic residues" evidence="2">
    <location>
        <begin position="116"/>
        <end position="139"/>
    </location>
</feature>
<evidence type="ECO:0000313" key="5">
    <source>
        <dbReference type="Proteomes" id="UP000199415"/>
    </source>
</evidence>
<evidence type="ECO:0000313" key="4">
    <source>
        <dbReference type="EMBL" id="SDG51471.1"/>
    </source>
</evidence>
<feature type="region of interest" description="Disordered" evidence="2">
    <location>
        <begin position="113"/>
        <end position="139"/>
    </location>
</feature>
<gene>
    <name evidence="4" type="ORF">SAMN05216241_11720</name>
</gene>
<dbReference type="PANTHER" id="PTHR46797:SF1">
    <property type="entry name" value="METHYLPHOSPHONATE SYNTHASE"/>
    <property type="match status" value="1"/>
</dbReference>
<dbReference type="EMBL" id="FNCE01000017">
    <property type="protein sequence ID" value="SDG51471.1"/>
    <property type="molecule type" value="Genomic_DNA"/>
</dbReference>
<dbReference type="PANTHER" id="PTHR46797">
    <property type="entry name" value="HTH-TYPE TRANSCRIPTIONAL REGULATOR"/>
    <property type="match status" value="1"/>
</dbReference>
<dbReference type="STRING" id="1082479.SAMN05216241_11720"/>
<accession>A0A1G7UW11</accession>
<evidence type="ECO:0000256" key="1">
    <source>
        <dbReference type="ARBA" id="ARBA00023125"/>
    </source>
</evidence>
<feature type="domain" description="HTH cro/C1-type" evidence="3">
    <location>
        <begin position="18"/>
        <end position="72"/>
    </location>
</feature>
<proteinExistence type="predicted"/>
<organism evidence="4 5">
    <name type="scientific">Limimonas halophila</name>
    <dbReference type="NCBI Taxonomy" id="1082479"/>
    <lineage>
        <taxon>Bacteria</taxon>
        <taxon>Pseudomonadati</taxon>
        <taxon>Pseudomonadota</taxon>
        <taxon>Alphaproteobacteria</taxon>
        <taxon>Rhodospirillales</taxon>
        <taxon>Rhodovibrionaceae</taxon>
        <taxon>Limimonas</taxon>
    </lineage>
</organism>
<protein>
    <submittedName>
        <fullName evidence="4">Transcriptional regulator, contains XRE-family HTH domain</fullName>
    </submittedName>
</protein>
<keyword evidence="5" id="KW-1185">Reference proteome</keyword>
<reference evidence="4 5" key="1">
    <citation type="submission" date="2016-10" db="EMBL/GenBank/DDBJ databases">
        <authorList>
            <person name="de Groot N.N."/>
        </authorList>
    </citation>
    <scope>NUCLEOTIDE SEQUENCE [LARGE SCALE GENOMIC DNA]</scope>
    <source>
        <strain evidence="4 5">DSM 25584</strain>
    </source>
</reference>
<dbReference type="RefSeq" id="WP_218119221.1">
    <property type="nucleotide sequence ID" value="NZ_FNCE01000017.1"/>
</dbReference>
<dbReference type="GO" id="GO:0003700">
    <property type="term" value="F:DNA-binding transcription factor activity"/>
    <property type="evidence" value="ECO:0007669"/>
    <property type="project" value="TreeGrafter"/>
</dbReference>
<dbReference type="Proteomes" id="UP000199415">
    <property type="component" value="Unassembled WGS sequence"/>
</dbReference>
<dbReference type="InterPro" id="IPR010982">
    <property type="entry name" value="Lambda_DNA-bd_dom_sf"/>
</dbReference>
<dbReference type="InterPro" id="IPR050807">
    <property type="entry name" value="TransReg_Diox_bact_type"/>
</dbReference>
<dbReference type="GO" id="GO:0005829">
    <property type="term" value="C:cytosol"/>
    <property type="evidence" value="ECO:0007669"/>
    <property type="project" value="TreeGrafter"/>
</dbReference>
<dbReference type="SMART" id="SM00530">
    <property type="entry name" value="HTH_XRE"/>
    <property type="match status" value="1"/>
</dbReference>
<keyword evidence="1" id="KW-0238">DNA-binding</keyword>
<dbReference type="GO" id="GO:0003677">
    <property type="term" value="F:DNA binding"/>
    <property type="evidence" value="ECO:0007669"/>
    <property type="project" value="UniProtKB-KW"/>
</dbReference>
<dbReference type="AlphaFoldDB" id="A0A1G7UW11"/>
<dbReference type="PROSITE" id="PS50943">
    <property type="entry name" value="HTH_CROC1"/>
    <property type="match status" value="1"/>
</dbReference>
<evidence type="ECO:0000259" key="3">
    <source>
        <dbReference type="PROSITE" id="PS50943"/>
    </source>
</evidence>
<dbReference type="Pfam" id="PF01381">
    <property type="entry name" value="HTH_3"/>
    <property type="match status" value="1"/>
</dbReference>
<dbReference type="SUPFAM" id="SSF47413">
    <property type="entry name" value="lambda repressor-like DNA-binding domains"/>
    <property type="match status" value="1"/>
</dbReference>
<evidence type="ECO:0000256" key="2">
    <source>
        <dbReference type="SAM" id="MobiDB-lite"/>
    </source>
</evidence>
<dbReference type="InterPro" id="IPR001387">
    <property type="entry name" value="Cro/C1-type_HTH"/>
</dbReference>
<sequence>MPSPSDTREIDTHVGGRIRQRRIMLGMTQHQLADRLGITYQQAHKYERGLNRISAGRLYQLARVLDVEVGYFYQGLDDTAVSQDASQRLCLDMARNFSDITDERKRHALAQLTRTLADRERGTESEDPPDTHRDAGNGI</sequence>